<dbReference type="InterPro" id="IPR001878">
    <property type="entry name" value="Znf_CCHC"/>
</dbReference>
<dbReference type="GO" id="GO:0008270">
    <property type="term" value="F:zinc ion binding"/>
    <property type="evidence" value="ECO:0007669"/>
    <property type="project" value="UniProtKB-KW"/>
</dbReference>
<feature type="region of interest" description="Disordered" evidence="5">
    <location>
        <begin position="1"/>
        <end position="41"/>
    </location>
</feature>
<feature type="domain" description="CCHC-type" evidence="6">
    <location>
        <begin position="307"/>
        <end position="323"/>
    </location>
</feature>
<feature type="domain" description="GRF-type" evidence="7">
    <location>
        <begin position="534"/>
        <end position="576"/>
    </location>
</feature>
<dbReference type="AlphaFoldDB" id="A0A9P1FR06"/>
<feature type="compositionally biased region" description="Polar residues" evidence="5">
    <location>
        <begin position="473"/>
        <end position="483"/>
    </location>
</feature>
<keyword evidence="2 4" id="KW-0863">Zinc-finger</keyword>
<evidence type="ECO:0000313" key="9">
    <source>
        <dbReference type="EMBL" id="CAL4770629.1"/>
    </source>
</evidence>
<proteinExistence type="predicted"/>
<evidence type="ECO:0000313" key="8">
    <source>
        <dbReference type="EMBL" id="CAI3983317.1"/>
    </source>
</evidence>
<feature type="region of interest" description="Disordered" evidence="5">
    <location>
        <begin position="590"/>
        <end position="612"/>
    </location>
</feature>
<evidence type="ECO:0000256" key="5">
    <source>
        <dbReference type="SAM" id="MobiDB-lite"/>
    </source>
</evidence>
<dbReference type="EMBL" id="CAMXCT010000791">
    <property type="protein sequence ID" value="CAI3983317.1"/>
    <property type="molecule type" value="Genomic_DNA"/>
</dbReference>
<dbReference type="InterPro" id="IPR010666">
    <property type="entry name" value="Znf_GRF"/>
</dbReference>
<gene>
    <name evidence="8" type="ORF">C1SCF055_LOCUS10937</name>
</gene>
<dbReference type="SUPFAM" id="SSF57756">
    <property type="entry name" value="Retrovirus zinc finger-like domains"/>
    <property type="match status" value="1"/>
</dbReference>
<feature type="region of interest" description="Disordered" evidence="5">
    <location>
        <begin position="250"/>
        <end position="285"/>
    </location>
</feature>
<sequence>MRSRAGGRRSRDRRRDSSDGSRDRDGDGSRTNAGPAPEWDGDGLSFQDYAIKVPFETMKFLAKDRKWMASETNGEDLIDLMDKAEYFGDDRDEDLLGALAKITYHVRREKQETHRQFFNRWETAMRKVAEHKVFLPDKYIGFLLVNALNLTEPEIKSLLNYTRGSIMPPDIKDWVRKHETKLQVAQVGLDPKKNQVSSTKASGNFFVAEDESENDEEEIHAIEDEETQTLDEHEAAEILNTILTKKRSFVQPQKAKKSKELGRGYKSGNFPSKGKGKNTYTVNNTGKPPWKAGQYKMTIEEIKKITRCGNCLRTGHWHRECPEPPRERDQHLLETEEAVFCGLLDHETTGEAMSAVASLDSPPVGSFAVAEPEPNSNVAECQPTSPYKDRNVGNEDWEYRMLPPSLAQEKARPFQVQPSVLSTMMETEKKRTRTQDNSFKILSAWHMLLVRVMSIMQNVSSLAFRLLRHQPDHLNQSTSSGKPRTTRVAPTEGSFELIPPSSPAKSQKSQASSYMGKELITDAILRMVGPPVQCEHGEATRLFICQKQGPNYHKLFWRCAHPRDQQCRTFMWTLIQPYLNTNLIEASEEEMDTETVVSTTTRRSTTSRRSSTASQLLQQAQRHCKHEKVLKSGSNHFKIQEKCAICGKITKEELTEAGIQKEKEREKNRKKKLEPNEPTYEEFLEWKRSQALEPAGVWTGSRVNR</sequence>
<evidence type="ECO:0008006" key="11">
    <source>
        <dbReference type="Google" id="ProtNLM"/>
    </source>
</evidence>
<protein>
    <recommendedName>
        <fullName evidence="11">CCHC-type domain-containing protein</fullName>
    </recommendedName>
</protein>
<dbReference type="PROSITE" id="PS51999">
    <property type="entry name" value="ZF_GRF"/>
    <property type="match status" value="1"/>
</dbReference>
<feature type="region of interest" description="Disordered" evidence="5">
    <location>
        <begin position="473"/>
        <end position="511"/>
    </location>
</feature>
<name>A0A9P1FR06_9DINO</name>
<dbReference type="EMBL" id="CAMXCT030000791">
    <property type="protein sequence ID" value="CAL4770629.1"/>
    <property type="molecule type" value="Genomic_DNA"/>
</dbReference>
<evidence type="ECO:0000256" key="4">
    <source>
        <dbReference type="PROSITE-ProRule" id="PRU00047"/>
    </source>
</evidence>
<feature type="region of interest" description="Disordered" evidence="5">
    <location>
        <begin position="370"/>
        <end position="392"/>
    </location>
</feature>
<reference evidence="8" key="1">
    <citation type="submission" date="2022-10" db="EMBL/GenBank/DDBJ databases">
        <authorList>
            <person name="Chen Y."/>
            <person name="Dougan E. K."/>
            <person name="Chan C."/>
            <person name="Rhodes N."/>
            <person name="Thang M."/>
        </authorList>
    </citation>
    <scope>NUCLEOTIDE SEQUENCE</scope>
</reference>
<reference evidence="9 10" key="2">
    <citation type="submission" date="2024-05" db="EMBL/GenBank/DDBJ databases">
        <authorList>
            <person name="Chen Y."/>
            <person name="Shah S."/>
            <person name="Dougan E. K."/>
            <person name="Thang M."/>
            <person name="Chan C."/>
        </authorList>
    </citation>
    <scope>NUCLEOTIDE SEQUENCE [LARGE SCALE GENOMIC DNA]</scope>
</reference>
<keyword evidence="10" id="KW-1185">Reference proteome</keyword>
<evidence type="ECO:0000259" key="7">
    <source>
        <dbReference type="PROSITE" id="PS51999"/>
    </source>
</evidence>
<evidence type="ECO:0000256" key="2">
    <source>
        <dbReference type="ARBA" id="ARBA00022771"/>
    </source>
</evidence>
<evidence type="ECO:0000259" key="6">
    <source>
        <dbReference type="PROSITE" id="PS50158"/>
    </source>
</evidence>
<organism evidence="8">
    <name type="scientific">Cladocopium goreaui</name>
    <dbReference type="NCBI Taxonomy" id="2562237"/>
    <lineage>
        <taxon>Eukaryota</taxon>
        <taxon>Sar</taxon>
        <taxon>Alveolata</taxon>
        <taxon>Dinophyceae</taxon>
        <taxon>Suessiales</taxon>
        <taxon>Symbiodiniaceae</taxon>
        <taxon>Cladocopium</taxon>
    </lineage>
</organism>
<dbReference type="GO" id="GO:0003676">
    <property type="term" value="F:nucleic acid binding"/>
    <property type="evidence" value="ECO:0007669"/>
    <property type="project" value="InterPro"/>
</dbReference>
<dbReference type="InterPro" id="IPR036875">
    <property type="entry name" value="Znf_CCHC_sf"/>
</dbReference>
<dbReference type="Proteomes" id="UP001152797">
    <property type="component" value="Unassembled WGS sequence"/>
</dbReference>
<dbReference type="PROSITE" id="PS50158">
    <property type="entry name" value="ZF_CCHC"/>
    <property type="match status" value="1"/>
</dbReference>
<evidence type="ECO:0000313" key="10">
    <source>
        <dbReference type="Proteomes" id="UP001152797"/>
    </source>
</evidence>
<feature type="region of interest" description="Disordered" evidence="5">
    <location>
        <begin position="657"/>
        <end position="678"/>
    </location>
</feature>
<feature type="compositionally biased region" description="Basic and acidic residues" evidence="5">
    <location>
        <begin position="13"/>
        <end position="28"/>
    </location>
</feature>
<evidence type="ECO:0000256" key="1">
    <source>
        <dbReference type="ARBA" id="ARBA00022723"/>
    </source>
</evidence>
<feature type="compositionally biased region" description="Basic and acidic residues" evidence="5">
    <location>
        <begin position="657"/>
        <end position="667"/>
    </location>
</feature>
<keyword evidence="3" id="KW-0862">Zinc</keyword>
<dbReference type="EMBL" id="CAMXCT020000791">
    <property type="protein sequence ID" value="CAL1136692.1"/>
    <property type="molecule type" value="Genomic_DNA"/>
</dbReference>
<feature type="compositionally biased region" description="Basic residues" evidence="5">
    <location>
        <begin position="1"/>
        <end position="12"/>
    </location>
</feature>
<dbReference type="Pfam" id="PF06839">
    <property type="entry name" value="Zn_ribbon_GRF"/>
    <property type="match status" value="1"/>
</dbReference>
<keyword evidence="1" id="KW-0479">Metal-binding</keyword>
<comment type="caution">
    <text evidence="8">The sequence shown here is derived from an EMBL/GenBank/DDBJ whole genome shotgun (WGS) entry which is preliminary data.</text>
</comment>
<accession>A0A9P1FR06</accession>
<evidence type="ECO:0000256" key="3">
    <source>
        <dbReference type="ARBA" id="ARBA00022833"/>
    </source>
</evidence>
<feature type="compositionally biased region" description="Polar residues" evidence="5">
    <location>
        <begin position="374"/>
        <end position="385"/>
    </location>
</feature>
<feature type="compositionally biased region" description="Low complexity" evidence="5">
    <location>
        <begin position="598"/>
        <end position="612"/>
    </location>
</feature>